<dbReference type="AlphaFoldDB" id="A0A9P5LEB7"/>
<evidence type="ECO:0000313" key="4">
    <source>
        <dbReference type="EMBL" id="KAF7546442.1"/>
    </source>
</evidence>
<feature type="region of interest" description="Disordered" evidence="1">
    <location>
        <begin position="787"/>
        <end position="841"/>
    </location>
</feature>
<dbReference type="Proteomes" id="UP000722485">
    <property type="component" value="Unassembled WGS sequence"/>
</dbReference>
<dbReference type="EMBL" id="JAANBB010000213">
    <property type="protein sequence ID" value="KAF7546442.1"/>
    <property type="molecule type" value="Genomic_DNA"/>
</dbReference>
<sequence length="841" mass="94687">MGLKSDTEPSGVISISPDEKDTQKQQPGLDRSTGHEHAPGLTVSSPEGHENDTKPPSNAPLHPTVAIVGKDEEYIAPYSGTQKLRQRVQLTPLPRPLKFIPEVRRCNWEAFINRFSIDEPVYAVDALIAGETLGDEMREEANKRKNSGYFHTADYETKTQTNAMNSKSHLPLEVYVATSSSQKKQYSLTTTDFVEREIQFRRESALIISVNGRGPPEEDSEHLVVSAYYLDYDGTSYEPFSPFNFVLWYFDGEKDIRDLNIYPLRFATEATSIFEERKKIGEMFTEYVACRHMSYNGWTLTTDPTGYPIKKPMYGGEYQVEPDHVDGEVIIDFKEALNSTPDERWPLRDAGLLSGLLTLITTVNGSDVMLVWSDLDRSKILDISSDVIVTEENMERLEHDDYVKTDRYLRPNHSRPIPEGDDLALLPQRVFAYALKEGRFFPGDVRFMKKLDWREDGFSRLQLEASHKRMIQGSVRALLRRKRIESIIEKDNPDTLCTQDFIRGKGRGLIIMLHGEPGIGKTATAEAVAQTHKLPLFPIPFGKAEIENVFRINIDRLKQAEQQQSQMSDERPLVIVEDDILQFVADHWEKHPKGKGAWNGRQIRNAFVVAAGLARDEAEQQSTDFQPQLRYSHFKQVEKIQDEYAQIRKNVLGKDDSRQALLNEERDDDYEGGGDEKSTIPTPGHGQTTTRPEMVFSPNHGKYTSTEFNSRQQTNLGMGFAMAPFNYPSQPSSHAGPWGMNMGHPQGYGMHSGVPLDRLHNQRTSFMAPYSGEVLNEQVAAMDIHGQHQHQHGPSHGPMATNGGLGYLSSTQSHGPGSIRRHGTHPGSGDVIGDDMSSNGP</sequence>
<feature type="region of interest" description="Disordered" evidence="1">
    <location>
        <begin position="658"/>
        <end position="706"/>
    </location>
</feature>
<name>A0A9P5LEB7_9HYPO</name>
<dbReference type="Gene3D" id="3.40.50.300">
    <property type="entry name" value="P-loop containing nucleotide triphosphate hydrolases"/>
    <property type="match status" value="1"/>
</dbReference>
<feature type="compositionally biased region" description="Polar residues" evidence="1">
    <location>
        <begin position="679"/>
        <end position="691"/>
    </location>
</feature>
<proteinExistence type="predicted"/>
<evidence type="ECO:0000259" key="3">
    <source>
        <dbReference type="Pfam" id="PF23232"/>
    </source>
</evidence>
<dbReference type="InterPro" id="IPR056599">
    <property type="entry name" value="AAA_lid_fung"/>
</dbReference>
<dbReference type="GO" id="GO:0005524">
    <property type="term" value="F:ATP binding"/>
    <property type="evidence" value="ECO:0007669"/>
    <property type="project" value="InterPro"/>
</dbReference>
<dbReference type="PANTHER" id="PTHR46411:SF3">
    <property type="entry name" value="AAA+ ATPASE DOMAIN-CONTAINING PROTEIN"/>
    <property type="match status" value="1"/>
</dbReference>
<dbReference type="InterPro" id="IPR027417">
    <property type="entry name" value="P-loop_NTPase"/>
</dbReference>
<gene>
    <name evidence="4" type="ORF">G7Z17_g8435</name>
</gene>
<feature type="domain" description="AAA+ ATPase lid" evidence="3">
    <location>
        <begin position="545"/>
        <end position="650"/>
    </location>
</feature>
<dbReference type="Pfam" id="PF23232">
    <property type="entry name" value="AAA_lid_13"/>
    <property type="match status" value="1"/>
</dbReference>
<dbReference type="InterPro" id="IPR054289">
    <property type="entry name" value="DUF7025"/>
</dbReference>
<feature type="region of interest" description="Disordered" evidence="1">
    <location>
        <begin position="1"/>
        <end position="63"/>
    </location>
</feature>
<accession>A0A9P5LEB7</accession>
<dbReference type="SUPFAM" id="SSF52540">
    <property type="entry name" value="P-loop containing nucleoside triphosphate hydrolases"/>
    <property type="match status" value="1"/>
</dbReference>
<keyword evidence="5" id="KW-1185">Reference proteome</keyword>
<dbReference type="GO" id="GO:0016887">
    <property type="term" value="F:ATP hydrolysis activity"/>
    <property type="evidence" value="ECO:0007669"/>
    <property type="project" value="InterPro"/>
</dbReference>
<feature type="domain" description="DUF7025" evidence="2">
    <location>
        <begin position="180"/>
        <end position="267"/>
    </location>
</feature>
<dbReference type="Pfam" id="PF22942">
    <property type="entry name" value="DUF7025"/>
    <property type="match status" value="1"/>
</dbReference>
<evidence type="ECO:0000259" key="2">
    <source>
        <dbReference type="Pfam" id="PF22942"/>
    </source>
</evidence>
<evidence type="ECO:0000313" key="5">
    <source>
        <dbReference type="Proteomes" id="UP000722485"/>
    </source>
</evidence>
<evidence type="ECO:0008006" key="6">
    <source>
        <dbReference type="Google" id="ProtNLM"/>
    </source>
</evidence>
<dbReference type="PANTHER" id="PTHR46411">
    <property type="entry name" value="FAMILY ATPASE, PUTATIVE-RELATED"/>
    <property type="match status" value="1"/>
</dbReference>
<protein>
    <recommendedName>
        <fullName evidence="6">AAA+ ATPase domain-containing protein</fullName>
    </recommendedName>
</protein>
<dbReference type="OrthoDB" id="10042665at2759"/>
<reference evidence="4" key="1">
    <citation type="submission" date="2020-03" db="EMBL/GenBank/DDBJ databases">
        <title>Draft Genome Sequence of Cylindrodendrum hubeiense.</title>
        <authorList>
            <person name="Buettner E."/>
            <person name="Kellner H."/>
        </authorList>
    </citation>
    <scope>NUCLEOTIDE SEQUENCE</scope>
    <source>
        <strain evidence="4">IHI 201604</strain>
    </source>
</reference>
<evidence type="ECO:0000256" key="1">
    <source>
        <dbReference type="SAM" id="MobiDB-lite"/>
    </source>
</evidence>
<organism evidence="4 5">
    <name type="scientific">Cylindrodendrum hubeiense</name>
    <dbReference type="NCBI Taxonomy" id="595255"/>
    <lineage>
        <taxon>Eukaryota</taxon>
        <taxon>Fungi</taxon>
        <taxon>Dikarya</taxon>
        <taxon>Ascomycota</taxon>
        <taxon>Pezizomycotina</taxon>
        <taxon>Sordariomycetes</taxon>
        <taxon>Hypocreomycetidae</taxon>
        <taxon>Hypocreales</taxon>
        <taxon>Nectriaceae</taxon>
        <taxon>Cylindrodendrum</taxon>
    </lineage>
</organism>
<comment type="caution">
    <text evidence="4">The sequence shown here is derived from an EMBL/GenBank/DDBJ whole genome shotgun (WGS) entry which is preliminary data.</text>
</comment>